<dbReference type="Pfam" id="PF02538">
    <property type="entry name" value="Hydantoinase_B"/>
    <property type="match status" value="1"/>
</dbReference>
<feature type="compositionally biased region" description="Basic and acidic residues" evidence="1">
    <location>
        <begin position="529"/>
        <end position="544"/>
    </location>
</feature>
<evidence type="ECO:0000259" key="2">
    <source>
        <dbReference type="Pfam" id="PF02538"/>
    </source>
</evidence>
<name>A0ABR7Z520_9PSED</name>
<dbReference type="RefSeq" id="WP_190422855.1">
    <property type="nucleotide sequence ID" value="NZ_JAAOCA010000022.1"/>
</dbReference>
<gene>
    <name evidence="3" type="ORF">HAQ05_17520</name>
</gene>
<dbReference type="PANTHER" id="PTHR11365">
    <property type="entry name" value="5-OXOPROLINASE RELATED"/>
    <property type="match status" value="1"/>
</dbReference>
<evidence type="ECO:0000313" key="3">
    <source>
        <dbReference type="EMBL" id="MBD1600494.1"/>
    </source>
</evidence>
<dbReference type="EMBL" id="JAAOCA010000022">
    <property type="protein sequence ID" value="MBD1600494.1"/>
    <property type="molecule type" value="Genomic_DNA"/>
</dbReference>
<dbReference type="InterPro" id="IPR003692">
    <property type="entry name" value="Hydantoinase_B"/>
</dbReference>
<reference evidence="3 4" key="1">
    <citation type="journal article" date="2020" name="Insects">
        <title>Bacteria Belonging to Pseudomonas typographi sp. nov. from the Bark Beetle Ips typographus Have Genomic Potential to Aid in the Host Ecology.</title>
        <authorList>
            <person name="Peral-Aranega E."/>
            <person name="Saati-Santamaria Z."/>
            <person name="Kolarik M."/>
            <person name="Rivas R."/>
            <person name="Garcia-Fraile P."/>
        </authorList>
    </citation>
    <scope>NUCLEOTIDE SEQUENCE [LARGE SCALE GENOMIC DNA]</scope>
    <source>
        <strain evidence="3 4">CA3A</strain>
    </source>
</reference>
<comment type="caution">
    <text evidence="3">The sequence shown here is derived from an EMBL/GenBank/DDBJ whole genome shotgun (WGS) entry which is preliminary data.</text>
</comment>
<evidence type="ECO:0000313" key="4">
    <source>
        <dbReference type="Proteomes" id="UP000805841"/>
    </source>
</evidence>
<accession>A0ABR7Z520</accession>
<proteinExistence type="predicted"/>
<feature type="region of interest" description="Disordered" evidence="1">
    <location>
        <begin position="519"/>
        <end position="544"/>
    </location>
</feature>
<dbReference type="PANTHER" id="PTHR11365:SF23">
    <property type="entry name" value="HYPOTHETICAL 5-OXOPROLINASE (EUROFUNG)-RELATED"/>
    <property type="match status" value="1"/>
</dbReference>
<protein>
    <submittedName>
        <fullName evidence="3">Hydantoinase B/oxoprolinase family protein</fullName>
    </submittedName>
</protein>
<organism evidence="3 4">
    <name type="scientific">Pseudomonas typographi</name>
    <dbReference type="NCBI Taxonomy" id="2715964"/>
    <lineage>
        <taxon>Bacteria</taxon>
        <taxon>Pseudomonadati</taxon>
        <taxon>Pseudomonadota</taxon>
        <taxon>Gammaproteobacteria</taxon>
        <taxon>Pseudomonadales</taxon>
        <taxon>Pseudomonadaceae</taxon>
        <taxon>Pseudomonas</taxon>
    </lineage>
</organism>
<feature type="domain" description="Hydantoinase B/oxoprolinase" evidence="2">
    <location>
        <begin position="19"/>
        <end position="526"/>
    </location>
</feature>
<dbReference type="Proteomes" id="UP000805841">
    <property type="component" value="Unassembled WGS sequence"/>
</dbReference>
<sequence length="544" mass="58777">MAQAALTAEKASQGNNVLDPVTIEIMWTRVVSIVDEAARVIARTAFSTLSNDANDFACVLTDVRGQSLAQNTSGIPSFIATLPATVRHMLAEFPIGEMQPGDVFITNDPWMGTGHLPDVCLVKPIFHKGGVVAFAATTSHVPDIGGVVRSIAPREIYEEGLRIPPTLFVRNGEGDPMLTKLIRANVRTPDQTLGDIWAQVAALEVMDNRMLTLVRDYDVDSLDGFADEIFTRSEKAMRDAIRRVPKGEFTYLMHTDGLEEHFELHVKLTIRDDEILVDYAGTSPQQPCAINCPLTYTYAMTAYAIRSALLPELPNNEGMFRPIKISVPEKSLLNPIFPVAVGARAATGHYVPALVFGALFQALPERVIAAPGSPQWCVTLTGHQHGERYACVLFFAGGLGARASLDGVSCLSWPSNISMIPVEVAERVAPVLFKHKRLLPGSGGKGRYRGGLGQEALIELYAEGGASVFFMTERTKIPAPGLAGGEPGALGELLINGQPVDSRAPHYVKQGTQLLIRTPGGGGYGEAQARSHEAIEKDRRAGYI</sequence>
<evidence type="ECO:0000256" key="1">
    <source>
        <dbReference type="SAM" id="MobiDB-lite"/>
    </source>
</evidence>
<dbReference type="InterPro" id="IPR045079">
    <property type="entry name" value="Oxoprolinase-like"/>
</dbReference>
<keyword evidence="4" id="KW-1185">Reference proteome</keyword>